<keyword evidence="2" id="KW-1185">Reference proteome</keyword>
<protein>
    <submittedName>
        <fullName evidence="1">Uncharacterized protein</fullName>
    </submittedName>
</protein>
<dbReference type="AlphaFoldDB" id="A0A1E3QXB0"/>
<dbReference type="RefSeq" id="XP_018986975.1">
    <property type="nucleotide sequence ID" value="XM_019126817.1"/>
</dbReference>
<gene>
    <name evidence="1" type="ORF">BABINDRAFT_109792</name>
</gene>
<accession>A0A1E3QXB0</accession>
<sequence length="87" mass="9896">MRKTGTIRGYAINHRKVPLIICQNSPVMPLSGIRDTVHTEDSAFNAYFSFPNYVWTLTQDVYNIVPWGRSIFLTDPSNKLCSTPCVM</sequence>
<reference evidence="2" key="1">
    <citation type="submission" date="2016-05" db="EMBL/GenBank/DDBJ databases">
        <title>Comparative genomics of biotechnologically important yeasts.</title>
        <authorList>
            <consortium name="DOE Joint Genome Institute"/>
            <person name="Riley R."/>
            <person name="Haridas S."/>
            <person name="Wolfe K.H."/>
            <person name="Lopes M.R."/>
            <person name="Hittinger C.T."/>
            <person name="Goker M."/>
            <person name="Salamov A."/>
            <person name="Wisecaver J."/>
            <person name="Long T.M."/>
            <person name="Aerts A.L."/>
            <person name="Barry K."/>
            <person name="Choi C."/>
            <person name="Clum A."/>
            <person name="Coughlan A.Y."/>
            <person name="Deshpande S."/>
            <person name="Douglass A.P."/>
            <person name="Hanson S.J."/>
            <person name="Klenk H.-P."/>
            <person name="Labutti K."/>
            <person name="Lapidus A."/>
            <person name="Lindquist E."/>
            <person name="Lipzen A."/>
            <person name="Meier-Kolthoff J.P."/>
            <person name="Ohm R.A."/>
            <person name="Otillar R.P."/>
            <person name="Pangilinan J."/>
            <person name="Peng Y."/>
            <person name="Rokas A."/>
            <person name="Rosa C.A."/>
            <person name="Scheuner C."/>
            <person name="Sibirny A.A."/>
            <person name="Slot J.C."/>
            <person name="Stielow J.B."/>
            <person name="Sun H."/>
            <person name="Kurtzman C.P."/>
            <person name="Blackwell M."/>
            <person name="Grigoriev I.V."/>
            <person name="Jeffries T.W."/>
        </authorList>
    </citation>
    <scope>NUCLEOTIDE SEQUENCE [LARGE SCALE GENOMIC DNA]</scope>
    <source>
        <strain evidence="2">NRRL Y-12698</strain>
    </source>
</reference>
<dbReference type="EMBL" id="KV454427">
    <property type="protein sequence ID" value="ODQ81647.1"/>
    <property type="molecule type" value="Genomic_DNA"/>
</dbReference>
<dbReference type="GeneID" id="30144671"/>
<organism evidence="1 2">
    <name type="scientific">Babjeviella inositovora NRRL Y-12698</name>
    <dbReference type="NCBI Taxonomy" id="984486"/>
    <lineage>
        <taxon>Eukaryota</taxon>
        <taxon>Fungi</taxon>
        <taxon>Dikarya</taxon>
        <taxon>Ascomycota</taxon>
        <taxon>Saccharomycotina</taxon>
        <taxon>Pichiomycetes</taxon>
        <taxon>Serinales incertae sedis</taxon>
        <taxon>Babjeviella</taxon>
    </lineage>
</organism>
<evidence type="ECO:0000313" key="1">
    <source>
        <dbReference type="EMBL" id="ODQ81647.1"/>
    </source>
</evidence>
<proteinExistence type="predicted"/>
<evidence type="ECO:0000313" key="2">
    <source>
        <dbReference type="Proteomes" id="UP000094336"/>
    </source>
</evidence>
<dbReference type="Proteomes" id="UP000094336">
    <property type="component" value="Unassembled WGS sequence"/>
</dbReference>
<name>A0A1E3QXB0_9ASCO</name>